<feature type="signal peptide" evidence="1">
    <location>
        <begin position="1"/>
        <end position="18"/>
    </location>
</feature>
<dbReference type="HOGENOM" id="CLU_119666_0_0_1"/>
<name>A0A0C3A817_9AGAM</name>
<dbReference type="EMBL" id="KN822056">
    <property type="protein sequence ID" value="KIM60997.1"/>
    <property type="molecule type" value="Genomic_DNA"/>
</dbReference>
<proteinExistence type="predicted"/>
<dbReference type="InParanoid" id="A0A0C3A817"/>
<evidence type="ECO:0000313" key="3">
    <source>
        <dbReference type="Proteomes" id="UP000053989"/>
    </source>
</evidence>
<organism evidence="2 3">
    <name type="scientific">Scleroderma citrinum Foug A</name>
    <dbReference type="NCBI Taxonomy" id="1036808"/>
    <lineage>
        <taxon>Eukaryota</taxon>
        <taxon>Fungi</taxon>
        <taxon>Dikarya</taxon>
        <taxon>Basidiomycota</taxon>
        <taxon>Agaricomycotina</taxon>
        <taxon>Agaricomycetes</taxon>
        <taxon>Agaricomycetidae</taxon>
        <taxon>Boletales</taxon>
        <taxon>Sclerodermatineae</taxon>
        <taxon>Sclerodermataceae</taxon>
        <taxon>Scleroderma</taxon>
    </lineage>
</organism>
<protein>
    <submittedName>
        <fullName evidence="2">Uncharacterized protein</fullName>
    </submittedName>
</protein>
<keyword evidence="3" id="KW-1185">Reference proteome</keyword>
<sequence length="197" mass="18952">MRVSVALFITALFAPVLAAPALNLDTSNAVVKRNVAPMDAVDLSKREISFGRVSRDIDAASGNIYARDGSTQLPQLTNEAVAQGLLSQPQASSLLGNFGGASSSETSMMTTAMSKLLQGYSTGAISGGQASSLLAPFTNAGAGGSAGGLLGLITGLLSGMGGLGGMSGGSGGIGGLGSIPGGLGGMSGGSGGMPGGL</sequence>
<feature type="chain" id="PRO_5002172224" evidence="1">
    <location>
        <begin position="19"/>
        <end position="197"/>
    </location>
</feature>
<evidence type="ECO:0000313" key="2">
    <source>
        <dbReference type="EMBL" id="KIM60997.1"/>
    </source>
</evidence>
<evidence type="ECO:0000256" key="1">
    <source>
        <dbReference type="SAM" id="SignalP"/>
    </source>
</evidence>
<accession>A0A0C3A817</accession>
<gene>
    <name evidence="2" type="ORF">SCLCIDRAFT_1216302</name>
</gene>
<keyword evidence="1" id="KW-0732">Signal</keyword>
<dbReference type="Proteomes" id="UP000053989">
    <property type="component" value="Unassembled WGS sequence"/>
</dbReference>
<dbReference type="AlphaFoldDB" id="A0A0C3A817"/>
<reference evidence="3" key="2">
    <citation type="submission" date="2015-01" db="EMBL/GenBank/DDBJ databases">
        <title>Evolutionary Origins and Diversification of the Mycorrhizal Mutualists.</title>
        <authorList>
            <consortium name="DOE Joint Genome Institute"/>
            <consortium name="Mycorrhizal Genomics Consortium"/>
            <person name="Kohler A."/>
            <person name="Kuo A."/>
            <person name="Nagy L.G."/>
            <person name="Floudas D."/>
            <person name="Copeland A."/>
            <person name="Barry K.W."/>
            <person name="Cichocki N."/>
            <person name="Veneault-Fourrey C."/>
            <person name="LaButti K."/>
            <person name="Lindquist E.A."/>
            <person name="Lipzen A."/>
            <person name="Lundell T."/>
            <person name="Morin E."/>
            <person name="Murat C."/>
            <person name="Riley R."/>
            <person name="Ohm R."/>
            <person name="Sun H."/>
            <person name="Tunlid A."/>
            <person name="Henrissat B."/>
            <person name="Grigoriev I.V."/>
            <person name="Hibbett D.S."/>
            <person name="Martin F."/>
        </authorList>
    </citation>
    <scope>NUCLEOTIDE SEQUENCE [LARGE SCALE GENOMIC DNA]</scope>
    <source>
        <strain evidence="3">Foug A</strain>
    </source>
</reference>
<reference evidence="2 3" key="1">
    <citation type="submission" date="2014-04" db="EMBL/GenBank/DDBJ databases">
        <authorList>
            <consortium name="DOE Joint Genome Institute"/>
            <person name="Kuo A."/>
            <person name="Kohler A."/>
            <person name="Nagy L.G."/>
            <person name="Floudas D."/>
            <person name="Copeland A."/>
            <person name="Barry K.W."/>
            <person name="Cichocki N."/>
            <person name="Veneault-Fourrey C."/>
            <person name="LaButti K."/>
            <person name="Lindquist E.A."/>
            <person name="Lipzen A."/>
            <person name="Lundell T."/>
            <person name="Morin E."/>
            <person name="Murat C."/>
            <person name="Sun H."/>
            <person name="Tunlid A."/>
            <person name="Henrissat B."/>
            <person name="Grigoriev I.V."/>
            <person name="Hibbett D.S."/>
            <person name="Martin F."/>
            <person name="Nordberg H.P."/>
            <person name="Cantor M.N."/>
            <person name="Hua S.X."/>
        </authorList>
    </citation>
    <scope>NUCLEOTIDE SEQUENCE [LARGE SCALE GENOMIC DNA]</scope>
    <source>
        <strain evidence="2 3">Foug A</strain>
    </source>
</reference>